<dbReference type="Pfam" id="PF18914">
    <property type="entry name" value="DUF5666"/>
    <property type="match status" value="4"/>
</dbReference>
<feature type="domain" description="DUF5666" evidence="2">
    <location>
        <begin position="340"/>
        <end position="396"/>
    </location>
</feature>
<feature type="chain" id="PRO_5045652129" evidence="1">
    <location>
        <begin position="30"/>
        <end position="622"/>
    </location>
</feature>
<evidence type="ECO:0000313" key="4">
    <source>
        <dbReference type="Proteomes" id="UP001595556"/>
    </source>
</evidence>
<feature type="domain" description="DUF5666" evidence="2">
    <location>
        <begin position="481"/>
        <end position="538"/>
    </location>
</feature>
<reference evidence="4" key="1">
    <citation type="journal article" date="2019" name="Int. J. Syst. Evol. Microbiol.">
        <title>The Global Catalogue of Microorganisms (GCM) 10K type strain sequencing project: providing services to taxonomists for standard genome sequencing and annotation.</title>
        <authorList>
            <consortium name="The Broad Institute Genomics Platform"/>
            <consortium name="The Broad Institute Genome Sequencing Center for Infectious Disease"/>
            <person name="Wu L."/>
            <person name="Ma J."/>
        </authorList>
    </citation>
    <scope>NUCLEOTIDE SEQUENCE [LARGE SCALE GENOMIC DNA]</scope>
    <source>
        <strain evidence="4">KCTC 52168</strain>
    </source>
</reference>
<accession>A0ABV7HAC8</accession>
<dbReference type="PROSITE" id="PS51257">
    <property type="entry name" value="PROKAR_LIPOPROTEIN"/>
    <property type="match status" value="1"/>
</dbReference>
<sequence length="622" mass="64100">MNSRRTSTWRRWGAGLMAGLLGASTLLLAACGGGSAGAPAVTPGPVAIVPPGFYAGTIGGFGSVMVNGVRWDDSSATIQLDDETVAAGSLKLGMQAQVQGKVASDNVSGKADSVTVETAVRGAVTAVDTTASTFRIRDITIATDSKTVFEGASNLAALAVGNWVEVHGTVDFENRRVQATRVEVKPASEMGRVILFGKATGVTPTSFTMNGLTVNYGSARLIGFDSNAIPEGALVRVRSNAAPVGNVLTATVVKAVKAPRFQDGAPAAVEGRVMSFKSAADFMVAGTPVDASNATYENGAAADLAEGKRVIVFGNMKDGKLLATKVRFFRDIDGEIRLIGFITDYVSQSSFKVRGVAVDASAATFEDGTASDLANGRLVEIKGSTQGNIVKATEVEFEDSLAQGAVLAGGITDFVSRENFKVNGKAAKVSGSARYVGGTEADLKNGAVVWMIGEQQATVFEAKTVIFQASVPALPPTVVAGTVTDAAADGSGFKINGTAVTVAPSTVFTGGTAADLKNGAYVIVTGRVVNGSFAAERIVFADPRREDVCKAFKIEGQVYDFVSASNFKLLGFTVDASAANFEGGTAADLANGKFVQACGDELPTVSSTGALLKAKKIEIKTR</sequence>
<evidence type="ECO:0000256" key="1">
    <source>
        <dbReference type="SAM" id="SignalP"/>
    </source>
</evidence>
<keyword evidence="1" id="KW-0732">Signal</keyword>
<evidence type="ECO:0000259" key="2">
    <source>
        <dbReference type="Pfam" id="PF18914"/>
    </source>
</evidence>
<evidence type="ECO:0000313" key="3">
    <source>
        <dbReference type="EMBL" id="MFC3149075.1"/>
    </source>
</evidence>
<feature type="domain" description="DUF5666" evidence="2">
    <location>
        <begin position="270"/>
        <end position="326"/>
    </location>
</feature>
<dbReference type="Proteomes" id="UP001595556">
    <property type="component" value="Unassembled WGS sequence"/>
</dbReference>
<gene>
    <name evidence="3" type="ORF">ACFOEN_15725</name>
</gene>
<feature type="signal peptide" evidence="1">
    <location>
        <begin position="1"/>
        <end position="29"/>
    </location>
</feature>
<name>A0ABV7HAC8_9BURK</name>
<dbReference type="RefSeq" id="WP_377305554.1">
    <property type="nucleotide sequence ID" value="NZ_CP180191.1"/>
</dbReference>
<organism evidence="3 4">
    <name type="scientific">Piscinibacterium candidicorallinum</name>
    <dbReference type="NCBI Taxonomy" id="1793872"/>
    <lineage>
        <taxon>Bacteria</taxon>
        <taxon>Pseudomonadati</taxon>
        <taxon>Pseudomonadota</taxon>
        <taxon>Betaproteobacteria</taxon>
        <taxon>Burkholderiales</taxon>
        <taxon>Piscinibacterium</taxon>
    </lineage>
</organism>
<protein>
    <submittedName>
        <fullName evidence="3">DUF5666 domain-containing protein</fullName>
    </submittedName>
</protein>
<proteinExistence type="predicted"/>
<keyword evidence="4" id="KW-1185">Reference proteome</keyword>
<comment type="caution">
    <text evidence="3">The sequence shown here is derived from an EMBL/GenBank/DDBJ whole genome shotgun (WGS) entry which is preliminary data.</text>
</comment>
<dbReference type="EMBL" id="JBHRTI010000010">
    <property type="protein sequence ID" value="MFC3149075.1"/>
    <property type="molecule type" value="Genomic_DNA"/>
</dbReference>
<dbReference type="InterPro" id="IPR043724">
    <property type="entry name" value="DUF5666"/>
</dbReference>
<feature type="domain" description="DUF5666" evidence="2">
    <location>
        <begin position="121"/>
        <end position="183"/>
    </location>
</feature>